<dbReference type="GO" id="GO:0009755">
    <property type="term" value="P:hormone-mediated signaling pathway"/>
    <property type="evidence" value="ECO:0007669"/>
    <property type="project" value="TreeGrafter"/>
</dbReference>
<reference evidence="13" key="1">
    <citation type="submission" date="2016-06" db="UniProtKB">
        <authorList>
            <consortium name="WormBaseParasite"/>
        </authorList>
    </citation>
    <scope>IDENTIFICATION</scope>
</reference>
<evidence type="ECO:0000256" key="8">
    <source>
        <dbReference type="ARBA" id="ARBA00023170"/>
    </source>
</evidence>
<dbReference type="Proteomes" id="UP000271087">
    <property type="component" value="Unassembled WGS sequence"/>
</dbReference>
<keyword evidence="9" id="KW-0539">Nucleus</keyword>
<keyword evidence="7" id="KW-0804">Transcription</keyword>
<dbReference type="STRING" id="42157.A0A182EF06"/>
<dbReference type="InterPro" id="IPR001628">
    <property type="entry name" value="Znf_hrmn_rcpt"/>
</dbReference>
<keyword evidence="4" id="KW-0862">Zinc</keyword>
<dbReference type="PANTHER" id="PTHR24086">
    <property type="entry name" value="NUCLEAR RECEPTOR SUBFAMILY 5 GROUP A"/>
    <property type="match status" value="1"/>
</dbReference>
<dbReference type="PROSITE" id="PS00031">
    <property type="entry name" value="NUCLEAR_REC_DBD_1"/>
    <property type="match status" value="1"/>
</dbReference>
<evidence type="ECO:0000256" key="1">
    <source>
        <dbReference type="ARBA" id="ARBA00004123"/>
    </source>
</evidence>
<dbReference type="GO" id="GO:0008270">
    <property type="term" value="F:zinc ion binding"/>
    <property type="evidence" value="ECO:0007669"/>
    <property type="project" value="UniProtKB-KW"/>
</dbReference>
<evidence type="ECO:0000259" key="10">
    <source>
        <dbReference type="PROSITE" id="PS51030"/>
    </source>
</evidence>
<evidence type="ECO:0000313" key="11">
    <source>
        <dbReference type="EMBL" id="VDK83246.1"/>
    </source>
</evidence>
<organism evidence="13">
    <name type="scientific">Onchocerca ochengi</name>
    <name type="common">Filarial nematode worm</name>
    <dbReference type="NCBI Taxonomy" id="42157"/>
    <lineage>
        <taxon>Eukaryota</taxon>
        <taxon>Metazoa</taxon>
        <taxon>Ecdysozoa</taxon>
        <taxon>Nematoda</taxon>
        <taxon>Chromadorea</taxon>
        <taxon>Rhabditida</taxon>
        <taxon>Spirurina</taxon>
        <taxon>Spiruromorpha</taxon>
        <taxon>Filarioidea</taxon>
        <taxon>Onchocercidae</taxon>
        <taxon>Onchocerca</taxon>
    </lineage>
</organism>
<dbReference type="PRINTS" id="PR00047">
    <property type="entry name" value="STROIDFINGER"/>
</dbReference>
<dbReference type="SMART" id="SM00399">
    <property type="entry name" value="ZnF_C4"/>
    <property type="match status" value="1"/>
</dbReference>
<evidence type="ECO:0000256" key="4">
    <source>
        <dbReference type="ARBA" id="ARBA00022833"/>
    </source>
</evidence>
<keyword evidence="12" id="KW-1185">Reference proteome</keyword>
<dbReference type="AlphaFoldDB" id="A0A182EF06"/>
<keyword evidence="3" id="KW-0863">Zinc-finger</keyword>
<accession>A0A182EF06</accession>
<dbReference type="EMBL" id="UYRW01002136">
    <property type="protein sequence ID" value="VDK83246.1"/>
    <property type="molecule type" value="Genomic_DNA"/>
</dbReference>
<evidence type="ECO:0000256" key="3">
    <source>
        <dbReference type="ARBA" id="ARBA00022771"/>
    </source>
</evidence>
<dbReference type="GO" id="GO:0009888">
    <property type="term" value="P:tissue development"/>
    <property type="evidence" value="ECO:0007669"/>
    <property type="project" value="TreeGrafter"/>
</dbReference>
<evidence type="ECO:0000313" key="13">
    <source>
        <dbReference type="WBParaSite" id="nOo.2.0.1.t06667-RA"/>
    </source>
</evidence>
<dbReference type="InterPro" id="IPR013088">
    <property type="entry name" value="Znf_NHR/GATA"/>
</dbReference>
<evidence type="ECO:0000256" key="5">
    <source>
        <dbReference type="ARBA" id="ARBA00023015"/>
    </source>
</evidence>
<dbReference type="GO" id="GO:0004879">
    <property type="term" value="F:nuclear receptor activity"/>
    <property type="evidence" value="ECO:0007669"/>
    <property type="project" value="InterPro"/>
</dbReference>
<dbReference type="WBParaSite" id="nOo.2.0.1.t06667-RA">
    <property type="protein sequence ID" value="nOo.2.0.1.t06667-RA"/>
    <property type="gene ID" value="nOo.2.0.1.g06667"/>
</dbReference>
<keyword evidence="6" id="KW-0238">DNA-binding</keyword>
<sequence length="204" mass="23176">MDELKNSRHADDDDSAVAPDDCNCPRALLLIVTTNQPTLCDTSIHRYGADLWGQRDIRRVTTKAGASNKSRPTIAIMVGIETALKLDDLNCKPQIEYENCPVCGDRVSGYHYGLLTCESCKGFFKRTVQNKKSYQCSADQNCAVDKSCRKRCPHCRFQKCIQRGMKVEDVVRMTIFCLHISEFNTFQLYYRNMMGNTIAHIIFA</sequence>
<gene>
    <name evidence="11" type="ORF">NOO_LOCUS6667</name>
</gene>
<dbReference type="GO" id="GO:0090575">
    <property type="term" value="C:RNA polymerase II transcription regulator complex"/>
    <property type="evidence" value="ECO:0007669"/>
    <property type="project" value="TreeGrafter"/>
</dbReference>
<keyword evidence="8" id="KW-0675">Receptor</keyword>
<protein>
    <submittedName>
        <fullName evidence="13">Nuclear receptor domain-containing protein</fullName>
    </submittedName>
</protein>
<dbReference type="OrthoDB" id="6355676at2759"/>
<dbReference type="GO" id="GO:0000978">
    <property type="term" value="F:RNA polymerase II cis-regulatory region sequence-specific DNA binding"/>
    <property type="evidence" value="ECO:0007669"/>
    <property type="project" value="TreeGrafter"/>
</dbReference>
<proteinExistence type="predicted"/>
<evidence type="ECO:0000256" key="2">
    <source>
        <dbReference type="ARBA" id="ARBA00022723"/>
    </source>
</evidence>
<dbReference type="Pfam" id="PF00105">
    <property type="entry name" value="zf-C4"/>
    <property type="match status" value="1"/>
</dbReference>
<keyword evidence="5" id="KW-0805">Transcription regulation</keyword>
<dbReference type="PROSITE" id="PS51030">
    <property type="entry name" value="NUCLEAR_REC_DBD_2"/>
    <property type="match status" value="1"/>
</dbReference>
<feature type="domain" description="Nuclear receptor" evidence="10">
    <location>
        <begin position="97"/>
        <end position="172"/>
    </location>
</feature>
<dbReference type="Gene3D" id="3.30.50.10">
    <property type="entry name" value="Erythroid Transcription Factor GATA-1, subunit A"/>
    <property type="match status" value="1"/>
</dbReference>
<dbReference type="SUPFAM" id="SSF57716">
    <property type="entry name" value="Glucocorticoid receptor-like (DNA-binding domain)"/>
    <property type="match status" value="1"/>
</dbReference>
<keyword evidence="2" id="KW-0479">Metal-binding</keyword>
<dbReference type="PANTHER" id="PTHR24086:SF15">
    <property type="entry name" value="NUCLEAR HORMONE RECEPTOR FTZ-F1"/>
    <property type="match status" value="1"/>
</dbReference>
<evidence type="ECO:0000256" key="9">
    <source>
        <dbReference type="ARBA" id="ARBA00023242"/>
    </source>
</evidence>
<evidence type="ECO:0000256" key="7">
    <source>
        <dbReference type="ARBA" id="ARBA00023163"/>
    </source>
</evidence>
<comment type="subcellular location">
    <subcellularLocation>
        <location evidence="1">Nucleus</location>
    </subcellularLocation>
</comment>
<reference evidence="11 12" key="2">
    <citation type="submission" date="2018-08" db="EMBL/GenBank/DDBJ databases">
        <authorList>
            <person name="Laetsch R D."/>
            <person name="Stevens L."/>
            <person name="Kumar S."/>
            <person name="Blaxter L. M."/>
        </authorList>
    </citation>
    <scope>NUCLEOTIDE SEQUENCE [LARGE SCALE GENOMIC DNA]</scope>
</reference>
<name>A0A182EF06_ONCOC</name>
<dbReference type="FunFam" id="3.30.50.10:FF:000006">
    <property type="entry name" value="Nuclear receptor subfamily 5 group A member"/>
    <property type="match status" value="1"/>
</dbReference>
<dbReference type="InterPro" id="IPR016355">
    <property type="entry name" value="NR5-like"/>
</dbReference>
<evidence type="ECO:0000256" key="6">
    <source>
        <dbReference type="ARBA" id="ARBA00023125"/>
    </source>
</evidence>
<evidence type="ECO:0000313" key="12">
    <source>
        <dbReference type="Proteomes" id="UP000271087"/>
    </source>
</evidence>